<name>A0AAF3JBI5_9BILA</name>
<sequence length="94" mass="10791">MEQMSVEASIFTINRIEINRRSIDCKFFNVFSFSVPESAKSGTIVGEINDLDKYLMTDDEKKRRTPCNPVNAYKWREEAEVESADGTDENGMED</sequence>
<dbReference type="WBParaSite" id="MBELARI_LOCUS8398">
    <property type="protein sequence ID" value="MBELARI_LOCUS8398"/>
    <property type="gene ID" value="MBELARI_LOCUS8398"/>
</dbReference>
<dbReference type="AlphaFoldDB" id="A0AAF3JBI5"/>
<evidence type="ECO:0000313" key="2">
    <source>
        <dbReference type="WBParaSite" id="MBELARI_LOCUS8398"/>
    </source>
</evidence>
<reference evidence="2" key="1">
    <citation type="submission" date="2024-02" db="UniProtKB">
        <authorList>
            <consortium name="WormBaseParasite"/>
        </authorList>
    </citation>
    <scope>IDENTIFICATION</scope>
</reference>
<proteinExistence type="predicted"/>
<accession>A0AAF3JBI5</accession>
<dbReference type="Proteomes" id="UP000887575">
    <property type="component" value="Unassembled WGS sequence"/>
</dbReference>
<evidence type="ECO:0000313" key="1">
    <source>
        <dbReference type="Proteomes" id="UP000887575"/>
    </source>
</evidence>
<protein>
    <submittedName>
        <fullName evidence="2">Uncharacterized protein</fullName>
    </submittedName>
</protein>
<keyword evidence="1" id="KW-1185">Reference proteome</keyword>
<organism evidence="1 2">
    <name type="scientific">Mesorhabditis belari</name>
    <dbReference type="NCBI Taxonomy" id="2138241"/>
    <lineage>
        <taxon>Eukaryota</taxon>
        <taxon>Metazoa</taxon>
        <taxon>Ecdysozoa</taxon>
        <taxon>Nematoda</taxon>
        <taxon>Chromadorea</taxon>
        <taxon>Rhabditida</taxon>
        <taxon>Rhabditina</taxon>
        <taxon>Rhabditomorpha</taxon>
        <taxon>Rhabditoidea</taxon>
        <taxon>Rhabditidae</taxon>
        <taxon>Mesorhabditinae</taxon>
        <taxon>Mesorhabditis</taxon>
    </lineage>
</organism>